<sequence>MTVREIEAKSVLRKYKKIDSWFLSRYGMNLYRGCTHNCIYCDGRAEGYYVDGEFGEDVTVKVNAIEILRREFDPKRKRTPFKQGFVMIGGGVGDSYQPIEKTYQLSRKVLELMGEYNFPIHILTKSTLIKRDIDILKKINRKSKTIVSLSFSSVDDKISAIFEPGVPLPSERLKTLTYFNNYCCYRSYYRTFRSHAG</sequence>
<dbReference type="Pfam" id="PF04055">
    <property type="entry name" value="Radical_SAM"/>
    <property type="match status" value="1"/>
</dbReference>
<evidence type="ECO:0000256" key="1">
    <source>
        <dbReference type="ARBA" id="ARBA00022723"/>
    </source>
</evidence>
<evidence type="ECO:0000256" key="2">
    <source>
        <dbReference type="ARBA" id="ARBA00023004"/>
    </source>
</evidence>
<dbReference type="SFLD" id="SFLDG01084">
    <property type="entry name" value="Uncharacterised_Radical_SAM_Su"/>
    <property type="match status" value="1"/>
</dbReference>
<reference evidence="5" key="1">
    <citation type="journal article" date="2014" name="Front. Microbiol.">
        <title>High frequency of phylogenetically diverse reductive dehalogenase-homologous genes in deep subseafloor sedimentary metagenomes.</title>
        <authorList>
            <person name="Kawai M."/>
            <person name="Futagami T."/>
            <person name="Toyoda A."/>
            <person name="Takaki Y."/>
            <person name="Nishi S."/>
            <person name="Hori S."/>
            <person name="Arai W."/>
            <person name="Tsubouchi T."/>
            <person name="Morono Y."/>
            <person name="Uchiyama I."/>
            <person name="Ito T."/>
            <person name="Fujiyama A."/>
            <person name="Inagaki F."/>
            <person name="Takami H."/>
        </authorList>
    </citation>
    <scope>NUCLEOTIDE SEQUENCE</scope>
    <source>
        <strain evidence="5">Expedition CK06-06</strain>
    </source>
</reference>
<dbReference type="SUPFAM" id="SSF102114">
    <property type="entry name" value="Radical SAM enzymes"/>
    <property type="match status" value="1"/>
</dbReference>
<gene>
    <name evidence="5" type="ORF">S12H4_08349</name>
</gene>
<keyword evidence="1" id="KW-0479">Metal-binding</keyword>
<evidence type="ECO:0000313" key="5">
    <source>
        <dbReference type="EMBL" id="GAI64688.1"/>
    </source>
</evidence>
<feature type="domain" description="Radical SAM core" evidence="4">
    <location>
        <begin position="28"/>
        <end position="181"/>
    </location>
</feature>
<accession>X1Q8Y2</accession>
<dbReference type="GO" id="GO:0046872">
    <property type="term" value="F:metal ion binding"/>
    <property type="evidence" value="ECO:0007669"/>
    <property type="project" value="UniProtKB-KW"/>
</dbReference>
<dbReference type="CDD" id="cd01335">
    <property type="entry name" value="Radical_SAM"/>
    <property type="match status" value="1"/>
</dbReference>
<dbReference type="InterPro" id="IPR040086">
    <property type="entry name" value="MJ0683-like"/>
</dbReference>
<dbReference type="PANTHER" id="PTHR43432">
    <property type="entry name" value="SLR0285 PROTEIN"/>
    <property type="match status" value="1"/>
</dbReference>
<dbReference type="InterPro" id="IPR007197">
    <property type="entry name" value="rSAM"/>
</dbReference>
<keyword evidence="3" id="KW-0411">Iron-sulfur</keyword>
<dbReference type="SFLD" id="SFLDS00029">
    <property type="entry name" value="Radical_SAM"/>
    <property type="match status" value="1"/>
</dbReference>
<organism evidence="5">
    <name type="scientific">marine sediment metagenome</name>
    <dbReference type="NCBI Taxonomy" id="412755"/>
    <lineage>
        <taxon>unclassified sequences</taxon>
        <taxon>metagenomes</taxon>
        <taxon>ecological metagenomes</taxon>
    </lineage>
</organism>
<name>X1Q8Y2_9ZZZZ</name>
<dbReference type="InterPro" id="IPR058240">
    <property type="entry name" value="rSAM_sf"/>
</dbReference>
<dbReference type="PANTHER" id="PTHR43432:SF5">
    <property type="entry name" value="ELP3_MIAA_NIFB-LIKE RADICAL SAM CORE DOMAIN-CONTAINING PROTEIN"/>
    <property type="match status" value="1"/>
</dbReference>
<dbReference type="EMBL" id="BARW01003215">
    <property type="protein sequence ID" value="GAI64688.1"/>
    <property type="molecule type" value="Genomic_DNA"/>
</dbReference>
<evidence type="ECO:0000256" key="3">
    <source>
        <dbReference type="ARBA" id="ARBA00023014"/>
    </source>
</evidence>
<keyword evidence="2" id="KW-0408">Iron</keyword>
<evidence type="ECO:0000259" key="4">
    <source>
        <dbReference type="Pfam" id="PF04055"/>
    </source>
</evidence>
<dbReference type="AlphaFoldDB" id="X1Q8Y2"/>
<proteinExistence type="predicted"/>
<comment type="caution">
    <text evidence="5">The sequence shown here is derived from an EMBL/GenBank/DDBJ whole genome shotgun (WGS) entry which is preliminary data.</text>
</comment>
<dbReference type="GO" id="GO:0003824">
    <property type="term" value="F:catalytic activity"/>
    <property type="evidence" value="ECO:0007669"/>
    <property type="project" value="InterPro"/>
</dbReference>
<protein>
    <recommendedName>
        <fullName evidence="4">Radical SAM core domain-containing protein</fullName>
    </recommendedName>
</protein>
<dbReference type="Gene3D" id="3.80.30.30">
    <property type="match status" value="1"/>
</dbReference>
<dbReference type="GO" id="GO:0051536">
    <property type="term" value="F:iron-sulfur cluster binding"/>
    <property type="evidence" value="ECO:0007669"/>
    <property type="project" value="UniProtKB-KW"/>
</dbReference>